<reference evidence="4" key="2">
    <citation type="submission" date="2021-04" db="EMBL/GenBank/DDBJ databases">
        <authorList>
            <person name="Gilroy R."/>
        </authorList>
    </citation>
    <scope>NUCLEOTIDE SEQUENCE</scope>
    <source>
        <strain evidence="4">Gambia15-2214</strain>
    </source>
</reference>
<evidence type="ECO:0000256" key="1">
    <source>
        <dbReference type="ARBA" id="ARBA00022649"/>
    </source>
</evidence>
<dbReference type="InterPro" id="IPR004386">
    <property type="entry name" value="Toxin_YafQ-like"/>
</dbReference>
<comment type="similarity">
    <text evidence="2">Belongs to the RelE toxin family. YafQ subfamily.</text>
</comment>
<dbReference type="AlphaFoldDB" id="A0A9E2KZW5"/>
<dbReference type="PANTHER" id="PTHR40588">
    <property type="entry name" value="MRNA INTERFERASE TOXIN YAFQ"/>
    <property type="match status" value="1"/>
</dbReference>
<evidence type="ECO:0000256" key="3">
    <source>
        <dbReference type="PIRSR" id="PIRSR006156-1"/>
    </source>
</evidence>
<reference evidence="4" key="1">
    <citation type="journal article" date="2021" name="PeerJ">
        <title>Extensive microbial diversity within the chicken gut microbiome revealed by metagenomics and culture.</title>
        <authorList>
            <person name="Gilroy R."/>
            <person name="Ravi A."/>
            <person name="Getino M."/>
            <person name="Pursley I."/>
            <person name="Horton D.L."/>
            <person name="Alikhan N.F."/>
            <person name="Baker D."/>
            <person name="Gharbi K."/>
            <person name="Hall N."/>
            <person name="Watson M."/>
            <person name="Adriaenssens E.M."/>
            <person name="Foster-Nyarko E."/>
            <person name="Jarju S."/>
            <person name="Secka A."/>
            <person name="Antonio M."/>
            <person name="Oren A."/>
            <person name="Chaudhuri R.R."/>
            <person name="La Ragione R."/>
            <person name="Hildebrand F."/>
            <person name="Pallen M.J."/>
        </authorList>
    </citation>
    <scope>NUCLEOTIDE SEQUENCE</scope>
    <source>
        <strain evidence="4">Gambia15-2214</strain>
    </source>
</reference>
<evidence type="ECO:0000256" key="2">
    <source>
        <dbReference type="ARBA" id="ARBA00061366"/>
    </source>
</evidence>
<dbReference type="FunFam" id="3.30.2310.20:FF:000003">
    <property type="entry name" value="Type II toxin-antitoxin system YafQ family toxin"/>
    <property type="match status" value="1"/>
</dbReference>
<dbReference type="Proteomes" id="UP000823914">
    <property type="component" value="Unassembled WGS sequence"/>
</dbReference>
<comment type="caution">
    <text evidence="4">The sequence shown here is derived from an EMBL/GenBank/DDBJ whole genome shotgun (WGS) entry which is preliminary data.</text>
</comment>
<organism evidence="4 5">
    <name type="scientific">Candidatus Treponema excrementipullorum</name>
    <dbReference type="NCBI Taxonomy" id="2838768"/>
    <lineage>
        <taxon>Bacteria</taxon>
        <taxon>Pseudomonadati</taxon>
        <taxon>Spirochaetota</taxon>
        <taxon>Spirochaetia</taxon>
        <taxon>Spirochaetales</taxon>
        <taxon>Treponemataceae</taxon>
        <taxon>Treponema</taxon>
    </lineage>
</organism>
<sequence>MNKYRIVQTGKFKKDLKTAIKRGYNIALLEVVIDILATGQELPAKYKDHRLIGNYKGCRECHITPDWLLIYEIDGNELFLYLTRTGTHNDLFC</sequence>
<dbReference type="GO" id="GO:0006415">
    <property type="term" value="P:translational termination"/>
    <property type="evidence" value="ECO:0007669"/>
    <property type="project" value="TreeGrafter"/>
</dbReference>
<protein>
    <submittedName>
        <fullName evidence="4">Type II toxin-antitoxin system YafQ family toxin</fullName>
    </submittedName>
</protein>
<dbReference type="PANTHER" id="PTHR40588:SF1">
    <property type="entry name" value="MRNA INTERFERASE TOXIN YAFQ"/>
    <property type="match status" value="1"/>
</dbReference>
<dbReference type="EMBL" id="JAHLFV010000019">
    <property type="protein sequence ID" value="MBU3849100.1"/>
    <property type="molecule type" value="Genomic_DNA"/>
</dbReference>
<evidence type="ECO:0000313" key="4">
    <source>
        <dbReference type="EMBL" id="MBU3849100.1"/>
    </source>
</evidence>
<dbReference type="PIRSF" id="PIRSF006156">
    <property type="entry name" value="YafQ"/>
    <property type="match status" value="1"/>
</dbReference>
<keyword evidence="1" id="KW-1277">Toxin-antitoxin system</keyword>
<proteinExistence type="inferred from homology"/>
<dbReference type="GO" id="GO:0006402">
    <property type="term" value="P:mRNA catabolic process"/>
    <property type="evidence" value="ECO:0007669"/>
    <property type="project" value="TreeGrafter"/>
</dbReference>
<dbReference type="GO" id="GO:0004521">
    <property type="term" value="F:RNA endonuclease activity"/>
    <property type="evidence" value="ECO:0007669"/>
    <property type="project" value="TreeGrafter"/>
</dbReference>
<dbReference type="InterPro" id="IPR007712">
    <property type="entry name" value="RelE/ParE_toxin"/>
</dbReference>
<dbReference type="NCBIfam" id="TIGR02385">
    <property type="entry name" value="RelE_StbE"/>
    <property type="match status" value="1"/>
</dbReference>
<dbReference type="SUPFAM" id="SSF143011">
    <property type="entry name" value="RelE-like"/>
    <property type="match status" value="1"/>
</dbReference>
<dbReference type="Gene3D" id="3.30.2310.20">
    <property type="entry name" value="RelE-like"/>
    <property type="match status" value="1"/>
</dbReference>
<accession>A0A9E2KZW5</accession>
<name>A0A9E2KZW5_9SPIR</name>
<evidence type="ECO:0000313" key="5">
    <source>
        <dbReference type="Proteomes" id="UP000823914"/>
    </source>
</evidence>
<dbReference type="InterPro" id="IPR035093">
    <property type="entry name" value="RelE/ParE_toxin_dom_sf"/>
</dbReference>
<dbReference type="Pfam" id="PF15738">
    <property type="entry name" value="YafQ_toxin"/>
    <property type="match status" value="1"/>
</dbReference>
<gene>
    <name evidence="4" type="ORF">IAA16_00870</name>
</gene>
<feature type="active site" description="Proton donor" evidence="3">
    <location>
        <position position="88"/>
    </location>
</feature>